<evidence type="ECO:0000256" key="1">
    <source>
        <dbReference type="SAM" id="MobiDB-lite"/>
    </source>
</evidence>
<feature type="non-terminal residue" evidence="3">
    <location>
        <position position="1625"/>
    </location>
</feature>
<evidence type="ECO:0000259" key="2">
    <source>
        <dbReference type="PROSITE" id="PS50024"/>
    </source>
</evidence>
<dbReference type="SUPFAM" id="SSF82671">
    <property type="entry name" value="SEA domain"/>
    <property type="match status" value="10"/>
</dbReference>
<dbReference type="PROSITE" id="PS50024">
    <property type="entry name" value="SEA"/>
    <property type="match status" value="9"/>
</dbReference>
<feature type="domain" description="SEA" evidence="2">
    <location>
        <begin position="877"/>
        <end position="999"/>
    </location>
</feature>
<feature type="region of interest" description="Disordered" evidence="1">
    <location>
        <begin position="686"/>
        <end position="724"/>
    </location>
</feature>
<dbReference type="PANTHER" id="PTHR14672">
    <property type="entry name" value="MUCIN-16"/>
    <property type="match status" value="1"/>
</dbReference>
<dbReference type="PANTHER" id="PTHR14672:SF1">
    <property type="entry name" value="MUCIN-16"/>
    <property type="match status" value="1"/>
</dbReference>
<dbReference type="InterPro" id="IPR028850">
    <property type="entry name" value="MUC16"/>
</dbReference>
<feature type="domain" description="SEA" evidence="2">
    <location>
        <begin position="1017"/>
        <end position="1139"/>
    </location>
</feature>
<dbReference type="EMBL" id="BFAA01010951">
    <property type="protein sequence ID" value="GCB80434.1"/>
    <property type="molecule type" value="Genomic_DNA"/>
</dbReference>
<feature type="compositionally biased region" description="Low complexity" evidence="1">
    <location>
        <begin position="507"/>
        <end position="519"/>
    </location>
</feature>
<accession>A0A401Q4Y4</accession>
<sequence>VSTASTQTSTVAPTSTSAPTSPSTTAPTSGASSIETTTPEATTMTTSILSTSATEHFTTNMETSTVAQTSTPAPPSSSTLAPTMTAASPEASTTMTTSLLSTSQTSTLSGRETPSTSIQASTSSAVPVTISEAFTTRTTSLMTVEPPIVPATVNPNQGTQAKEFNVTFTVLTLSFTSSLQNLSSPLYIANSSKIREELNNLFGNSNVKSKFRTCQSVSFRPASDGSSTVEAICTWSATAQVDKVLLYHEFQNNTQGITTFGPYSLDSNSLFVNGYHESIVLTKTSTPSGRETPSTSIQTQTHSAVPVTTSEAFTTRTTSRMTVEPPIVPVTVNPNQGTQAKEFNVTFTVLTLSFTSSLQNLSSPLYIANSSKLREELNNLFGNSNVKSKFRSCQSVSFRPASDGGSTVETICIWSATAQVDKVLLYHEFQNKTQGITTFGPYSLDSNSLFVNATTIVASTTEATTTTTLPAISAIETTANTQTPTAAPASTSAPTLTSTVAAMPTATSTNASTTEATSSLPSTSVEPPIVPVTAKPNQGIQAKEFNVTFTVLTLSFTSSLQNLSSLLYTVESRNIREKLNNLYANSKAKSTFSSCQSVSFRPASDGNSTVEAICIFKRNTTVQQVDKVLLYHEFRDNTQGITTLEPYSLDRNSLFVNGYHESAVLTNASISITSAQTSTANIQTSRATLTSTSAPASTSTIPPIATASSSKASTTEATASATSLTPTSVIASTETSSAKIQTSTAAPNSTSAAASMGTIVSTMTVSSTETLTMEVTAITSLTSPTVEPPIVPVTAKPNQGTQAKEFNVTFTVLTLSFTSSLQNLSSLLYTVESRNIREKLNNLYTNSKINATFSSCYHESAVLTTKTPFVTTSPNLQTKPFEFNVTFIVTNLALTADLQSPNSELYKSASNVIVHQLNGLFNDSNIKRTFQSCRVRSFGPANIEDISVDAVCTFRNNSIPQEVNKVIVYHVFRDNTKSISTLGTYALDNNSLYVNGYHEPVPSPTIVPLVTTSPNLQTKPFEFNVTFIVTNLALTADLQSSNSELYKSASNVIVHQLNRLFSNSSIKRTFQSCRVRSFGLANVEDTNVDVVCSFRNNSIPHEVNKVTVYHVFRNNTKSISTLGTYTLDNNTLVPLVTTSPNLQTKPFEFNVTFTVTNLALTADLQSPNSDLYKSASSIIALQLNRLFSNSSIKRTFQSCRVRSFGLANVDDTSVDAVCTFRNNSIPQEVNKVTVYHVFRDNTKSISTLGTYTLDNNSLYVNGYHEPISSTTISPIGSTIPNVQTNHFEFNVTFIITNLPPTASLQSSSSSLYKSASKVIAYQLKNLFTHSNINRTFSVCRVLSFSLANVGSTKVYAICTFQNDSSAKEVNKVTVYRQIQQHTEGISTLGTYLLDHNSLYVNGYYELTPLPTAPPIVTLNVPAKPFDFNVTFVITNLAPTASLQDFSSSLHKSASFIIAYQLNNLFTKSKIKRTFSNCKVFTFSATKVDSTSVYAVCSFRNDSAPREVNKVTVYHELRDDMKGITTLGTYLLDSNSLYVNAYHEPIPLSTEGPIVIVTQHPNEGTRQTDFNVTFTLSNLTFTTDLQNLNSSPYQSTSRHVINSLNKLYRKSKIKKAFSNCKLASFR</sequence>
<feature type="domain" description="SEA" evidence="2">
    <location>
        <begin position="541"/>
        <end position="661"/>
    </location>
</feature>
<evidence type="ECO:0000313" key="4">
    <source>
        <dbReference type="Proteomes" id="UP000288216"/>
    </source>
</evidence>
<feature type="domain" description="SEA" evidence="2">
    <location>
        <begin position="160"/>
        <end position="277"/>
    </location>
</feature>
<dbReference type="SMART" id="SM00200">
    <property type="entry name" value="SEA"/>
    <property type="match status" value="8"/>
</dbReference>
<evidence type="ECO:0000313" key="3">
    <source>
        <dbReference type="EMBL" id="GCB80434.1"/>
    </source>
</evidence>
<feature type="domain" description="SEA" evidence="2">
    <location>
        <begin position="1285"/>
        <end position="1405"/>
    </location>
</feature>
<dbReference type="OrthoDB" id="9947814at2759"/>
<feature type="domain" description="SEA" evidence="2">
    <location>
        <begin position="339"/>
        <end position="456"/>
    </location>
</feature>
<dbReference type="Gene3D" id="3.30.70.960">
    <property type="entry name" value="SEA domain"/>
    <property type="match status" value="10"/>
</dbReference>
<keyword evidence="4" id="KW-1185">Reference proteome</keyword>
<feature type="domain" description="SEA" evidence="2">
    <location>
        <begin position="1143"/>
        <end position="1265"/>
    </location>
</feature>
<dbReference type="InterPro" id="IPR036364">
    <property type="entry name" value="SEA_dom_sf"/>
</dbReference>
<feature type="compositionally biased region" description="Polar residues" evidence="1">
    <location>
        <begin position="110"/>
        <end position="121"/>
    </location>
</feature>
<feature type="compositionally biased region" description="Low complexity" evidence="1">
    <location>
        <begin position="63"/>
        <end position="109"/>
    </location>
</feature>
<name>A0A401Q4Y4_SCYTO</name>
<feature type="domain" description="SEA" evidence="2">
    <location>
        <begin position="1423"/>
        <end position="1543"/>
    </location>
</feature>
<dbReference type="InterPro" id="IPR000082">
    <property type="entry name" value="SEA_dom"/>
</dbReference>
<feature type="region of interest" description="Disordered" evidence="1">
    <location>
        <begin position="61"/>
        <end position="121"/>
    </location>
</feature>
<feature type="non-terminal residue" evidence="3">
    <location>
        <position position="1"/>
    </location>
</feature>
<feature type="region of interest" description="Disordered" evidence="1">
    <location>
        <begin position="507"/>
        <end position="528"/>
    </location>
</feature>
<proteinExistence type="predicted"/>
<feature type="domain" description="SEA" evidence="2">
    <location>
        <begin position="1565"/>
        <end position="1625"/>
    </location>
</feature>
<feature type="region of interest" description="Disordered" evidence="1">
    <location>
        <begin position="1"/>
        <end position="43"/>
    </location>
</feature>
<dbReference type="Proteomes" id="UP000288216">
    <property type="component" value="Unassembled WGS sequence"/>
</dbReference>
<dbReference type="STRING" id="75743.A0A401Q4Y4"/>
<gene>
    <name evidence="3" type="ORF">scyTo_0017175</name>
</gene>
<protein>
    <recommendedName>
        <fullName evidence="2">SEA domain-containing protein</fullName>
    </recommendedName>
</protein>
<organism evidence="3 4">
    <name type="scientific">Scyliorhinus torazame</name>
    <name type="common">Cloudy catshark</name>
    <name type="synonym">Catulus torazame</name>
    <dbReference type="NCBI Taxonomy" id="75743"/>
    <lineage>
        <taxon>Eukaryota</taxon>
        <taxon>Metazoa</taxon>
        <taxon>Chordata</taxon>
        <taxon>Craniata</taxon>
        <taxon>Vertebrata</taxon>
        <taxon>Chondrichthyes</taxon>
        <taxon>Elasmobranchii</taxon>
        <taxon>Galeomorphii</taxon>
        <taxon>Galeoidea</taxon>
        <taxon>Carcharhiniformes</taxon>
        <taxon>Scyliorhinidae</taxon>
        <taxon>Scyliorhinus</taxon>
    </lineage>
</organism>
<dbReference type="OMA" id="KRTFQSC"/>
<reference evidence="3 4" key="1">
    <citation type="journal article" date="2018" name="Nat. Ecol. Evol.">
        <title>Shark genomes provide insights into elasmobranch evolution and the origin of vertebrates.</title>
        <authorList>
            <person name="Hara Y"/>
            <person name="Yamaguchi K"/>
            <person name="Onimaru K"/>
            <person name="Kadota M"/>
            <person name="Koyanagi M"/>
            <person name="Keeley SD"/>
            <person name="Tatsumi K"/>
            <person name="Tanaka K"/>
            <person name="Motone F"/>
            <person name="Kageyama Y"/>
            <person name="Nozu R"/>
            <person name="Adachi N"/>
            <person name="Nishimura O"/>
            <person name="Nakagawa R"/>
            <person name="Tanegashima C"/>
            <person name="Kiyatake I"/>
            <person name="Matsumoto R"/>
            <person name="Murakumo K"/>
            <person name="Nishida K"/>
            <person name="Terakita A"/>
            <person name="Kuratani S"/>
            <person name="Sato K"/>
            <person name="Hyodo S Kuraku.S."/>
        </authorList>
    </citation>
    <scope>NUCLEOTIDE SEQUENCE [LARGE SCALE GENOMIC DNA]</scope>
</reference>
<dbReference type="Pfam" id="PF01390">
    <property type="entry name" value="SEA"/>
    <property type="match status" value="10"/>
</dbReference>
<comment type="caution">
    <text evidence="3">The sequence shown here is derived from an EMBL/GenBank/DDBJ whole genome shotgun (WGS) entry which is preliminary data.</text>
</comment>